<organism evidence="2">
    <name type="scientific">bioreactor metagenome</name>
    <dbReference type="NCBI Taxonomy" id="1076179"/>
    <lineage>
        <taxon>unclassified sequences</taxon>
        <taxon>metagenomes</taxon>
        <taxon>ecological metagenomes</taxon>
    </lineage>
</organism>
<gene>
    <name evidence="2" type="primary">aspC_27</name>
    <name evidence="2" type="ORF">SDC9_76230</name>
</gene>
<dbReference type="Pfam" id="PF00155">
    <property type="entry name" value="Aminotran_1_2"/>
    <property type="match status" value="1"/>
</dbReference>
<dbReference type="PANTHER" id="PTHR42691">
    <property type="entry name" value="ASPARTATE AMINOTRANSFERASE YHDR-RELATED"/>
    <property type="match status" value="1"/>
</dbReference>
<dbReference type="SUPFAM" id="SSF53383">
    <property type="entry name" value="PLP-dependent transferases"/>
    <property type="match status" value="1"/>
</dbReference>
<dbReference type="PANTHER" id="PTHR42691:SF1">
    <property type="entry name" value="ASPARTATE AMINOTRANSFERASE YHDR-RELATED"/>
    <property type="match status" value="1"/>
</dbReference>
<proteinExistence type="predicted"/>
<keyword evidence="2" id="KW-0032">Aminotransferase</keyword>
<dbReference type="PROSITE" id="PS00105">
    <property type="entry name" value="AA_TRANSFER_CLASS_1"/>
    <property type="match status" value="1"/>
</dbReference>
<name>A0A644YMN7_9ZZZZ</name>
<dbReference type="InterPro" id="IPR004839">
    <property type="entry name" value="Aminotransferase_I/II_large"/>
</dbReference>
<dbReference type="GO" id="GO:0030170">
    <property type="term" value="F:pyridoxal phosphate binding"/>
    <property type="evidence" value="ECO:0007669"/>
    <property type="project" value="InterPro"/>
</dbReference>
<dbReference type="InterPro" id="IPR004838">
    <property type="entry name" value="NHTrfase_class1_PyrdxlP-BS"/>
</dbReference>
<comment type="caution">
    <text evidence="2">The sequence shown here is derived from an EMBL/GenBank/DDBJ whole genome shotgun (WGS) entry which is preliminary data.</text>
</comment>
<evidence type="ECO:0000259" key="1">
    <source>
        <dbReference type="Pfam" id="PF00155"/>
    </source>
</evidence>
<dbReference type="GO" id="GO:0004069">
    <property type="term" value="F:L-aspartate:2-oxoglutarate aminotransferase activity"/>
    <property type="evidence" value="ECO:0007669"/>
    <property type="project" value="UniProtKB-EC"/>
</dbReference>
<dbReference type="NCBIfam" id="NF005305">
    <property type="entry name" value="PRK06836.1"/>
    <property type="match status" value="1"/>
</dbReference>
<feature type="domain" description="Aminotransferase class I/classII large" evidence="1">
    <location>
        <begin position="34"/>
        <end position="380"/>
    </location>
</feature>
<dbReference type="CDD" id="cd00609">
    <property type="entry name" value="AAT_like"/>
    <property type="match status" value="1"/>
</dbReference>
<accession>A0A644YMN7</accession>
<dbReference type="AlphaFoldDB" id="A0A644YMN7"/>
<dbReference type="EMBL" id="VSSQ01005580">
    <property type="protein sequence ID" value="MPM29690.1"/>
    <property type="molecule type" value="Genomic_DNA"/>
</dbReference>
<keyword evidence="2" id="KW-0808">Transferase</keyword>
<protein>
    <submittedName>
        <fullName evidence="2">Aspartate aminotransferase</fullName>
        <ecNumber evidence="2">2.6.1.1</ecNumber>
    </submittedName>
</protein>
<dbReference type="InterPro" id="IPR015421">
    <property type="entry name" value="PyrdxlP-dep_Trfase_major"/>
</dbReference>
<sequence length="394" mass="43289">MISQQMLALGQSRSCIRELFEYGMKQASIVGKENVFDFSIGNPSIPSPPLVNESFLDIVRTEDSLDVHGYTSAAGYPGVRKAVADDLNARYDAHIRPENLFFTCGAAPALIAVVRALAVKDAEIVGVAPFFAEYRPFLESNGAKFVVTPPDMEHFQIRLDEMSPLINEHTQAVLINSPNNPSGVVYTKETLEKLAKLLTEKSREVGHTIYLISDEPYRELVYDGAVVSWVPNIYPNTVVCYSYSKSLSLPGERIGYVCVPDSAAESAELYAAVAGAARVLGHVCPPSLQQRVVARCAAERPDLAAYDKNRKALYDALTGFGYSCPRANGAFYMFVKAPGGGSKAFSDRAKEKNVLVVPGDDFGCPEYFRLCTCVSYDTIQRSLPLFKELIESYR</sequence>
<dbReference type="InterPro" id="IPR015422">
    <property type="entry name" value="PyrdxlP-dep_Trfase_small"/>
</dbReference>
<dbReference type="Gene3D" id="3.40.640.10">
    <property type="entry name" value="Type I PLP-dependent aspartate aminotransferase-like (Major domain)"/>
    <property type="match status" value="1"/>
</dbReference>
<dbReference type="Gene3D" id="3.90.1150.10">
    <property type="entry name" value="Aspartate Aminotransferase, domain 1"/>
    <property type="match status" value="1"/>
</dbReference>
<evidence type="ECO:0000313" key="2">
    <source>
        <dbReference type="EMBL" id="MPM29690.1"/>
    </source>
</evidence>
<dbReference type="InterPro" id="IPR015424">
    <property type="entry name" value="PyrdxlP-dep_Trfase"/>
</dbReference>
<reference evidence="2" key="1">
    <citation type="submission" date="2019-08" db="EMBL/GenBank/DDBJ databases">
        <authorList>
            <person name="Kucharzyk K."/>
            <person name="Murdoch R.W."/>
            <person name="Higgins S."/>
            <person name="Loffler F."/>
        </authorList>
    </citation>
    <scope>NUCLEOTIDE SEQUENCE</scope>
</reference>
<dbReference type="EC" id="2.6.1.1" evidence="2"/>